<accession>A0A7K0CNH3</accession>
<proteinExistence type="predicted"/>
<sequence>MAWFNKASDSDLAQSMDLAVHCARTAREEGNHEREAAFHEDLNGMIEEATSRGWKQGRN</sequence>
<gene>
    <name evidence="1" type="ORF">SRB5_51760</name>
</gene>
<comment type="caution">
    <text evidence="1">The sequence shown here is derived from an EMBL/GenBank/DDBJ whole genome shotgun (WGS) entry which is preliminary data.</text>
</comment>
<reference evidence="1 2" key="1">
    <citation type="submission" date="2019-10" db="EMBL/GenBank/DDBJ databases">
        <title>Streptomyces smaragdinus sp. nov. and Streptomyces fabii sp. nov., isolated from the gut of fungus growing-termite Macrotermes natalensis.</title>
        <authorList>
            <person name="Schwitalla J."/>
            <person name="Benndorf R."/>
            <person name="Martin K."/>
            <person name="De Beer W."/>
            <person name="Kaster A.-K."/>
            <person name="Vollmers J."/>
            <person name="Poulsen M."/>
            <person name="Beemelmanns C."/>
        </authorList>
    </citation>
    <scope>NUCLEOTIDE SEQUENCE [LARGE SCALE GENOMIC DNA]</scope>
    <source>
        <strain evidence="1 2">RB5</strain>
    </source>
</reference>
<protein>
    <submittedName>
        <fullName evidence="1">Uncharacterized protein</fullName>
    </submittedName>
</protein>
<evidence type="ECO:0000313" key="2">
    <source>
        <dbReference type="Proteomes" id="UP000466345"/>
    </source>
</evidence>
<name>A0A7K0CNH3_9ACTN</name>
<dbReference type="RefSeq" id="WP_153455842.1">
    <property type="nucleotide sequence ID" value="NZ_WEGJ01000027.1"/>
</dbReference>
<dbReference type="OrthoDB" id="4324245at2"/>
<dbReference type="EMBL" id="WEGJ01000027">
    <property type="protein sequence ID" value="MQY14999.1"/>
    <property type="molecule type" value="Genomic_DNA"/>
</dbReference>
<dbReference type="AlphaFoldDB" id="A0A7K0CNH3"/>
<dbReference type="Proteomes" id="UP000466345">
    <property type="component" value="Unassembled WGS sequence"/>
</dbReference>
<organism evidence="1 2">
    <name type="scientific">Streptomyces smaragdinus</name>
    <dbReference type="NCBI Taxonomy" id="2585196"/>
    <lineage>
        <taxon>Bacteria</taxon>
        <taxon>Bacillati</taxon>
        <taxon>Actinomycetota</taxon>
        <taxon>Actinomycetes</taxon>
        <taxon>Kitasatosporales</taxon>
        <taxon>Streptomycetaceae</taxon>
        <taxon>Streptomyces</taxon>
    </lineage>
</organism>
<keyword evidence="2" id="KW-1185">Reference proteome</keyword>
<evidence type="ECO:0000313" key="1">
    <source>
        <dbReference type="EMBL" id="MQY14999.1"/>
    </source>
</evidence>